<organism evidence="1 2">
    <name type="scientific">Pseudoalteromonas qingdaonensis</name>
    <dbReference type="NCBI Taxonomy" id="3131913"/>
    <lineage>
        <taxon>Bacteria</taxon>
        <taxon>Pseudomonadati</taxon>
        <taxon>Pseudomonadota</taxon>
        <taxon>Gammaproteobacteria</taxon>
        <taxon>Alteromonadales</taxon>
        <taxon>Pseudoalteromonadaceae</taxon>
        <taxon>Pseudoalteromonas</taxon>
    </lineage>
</organism>
<comment type="caution">
    <text evidence="1">The sequence shown here is derived from an EMBL/GenBank/DDBJ whole genome shotgun (WGS) entry which is preliminary data.</text>
</comment>
<evidence type="ECO:0000313" key="2">
    <source>
        <dbReference type="Proteomes" id="UP001447008"/>
    </source>
</evidence>
<name>A0ABU9MY79_9GAMM</name>
<gene>
    <name evidence="1" type="ORF">WCN91_12435</name>
</gene>
<dbReference type="Proteomes" id="UP001447008">
    <property type="component" value="Unassembled WGS sequence"/>
</dbReference>
<accession>A0ABU9MY79</accession>
<sequence length="101" mass="11488">MQESDLFSQLGQRKLQQSELVDTVNKHYGDYVFNSVGAVTTSESVYFPIKEGVLAGYWLDTDAADYQSLEGKTLSSIENLYFFVFTPQQMQELILDGDEEE</sequence>
<protein>
    <submittedName>
        <fullName evidence="1">Uncharacterized protein</fullName>
    </submittedName>
</protein>
<evidence type="ECO:0000313" key="1">
    <source>
        <dbReference type="EMBL" id="MEM0516209.1"/>
    </source>
</evidence>
<keyword evidence="2" id="KW-1185">Reference proteome</keyword>
<dbReference type="EMBL" id="JBCGCU010000015">
    <property type="protein sequence ID" value="MEM0516209.1"/>
    <property type="molecule type" value="Genomic_DNA"/>
</dbReference>
<proteinExistence type="predicted"/>
<reference evidence="1 2" key="1">
    <citation type="submission" date="2024-03" db="EMBL/GenBank/DDBJ databases">
        <title>Pseudoalteromonas qingdaonensis sp. nov., isolated from the intestines of marine benthic organisms.</title>
        <authorList>
            <person name="Lin X."/>
            <person name="Fang S."/>
            <person name="Hu X."/>
        </authorList>
    </citation>
    <scope>NUCLEOTIDE SEQUENCE [LARGE SCALE GENOMIC DNA]</scope>
    <source>
        <strain evidence="1 2">YIC-827</strain>
    </source>
</reference>
<dbReference type="RefSeq" id="WP_342679514.1">
    <property type="nucleotide sequence ID" value="NZ_JBCGCU010000015.1"/>
</dbReference>